<feature type="region of interest" description="Disordered" evidence="1">
    <location>
        <begin position="187"/>
        <end position="606"/>
    </location>
</feature>
<keyword evidence="2" id="KW-1133">Transmembrane helix</keyword>
<feature type="transmembrane region" description="Helical" evidence="2">
    <location>
        <begin position="28"/>
        <end position="48"/>
    </location>
</feature>
<feature type="compositionally biased region" description="Pro residues" evidence="1">
    <location>
        <begin position="63"/>
        <end position="76"/>
    </location>
</feature>
<proteinExistence type="predicted"/>
<dbReference type="RefSeq" id="WP_184543768.1">
    <property type="nucleotide sequence ID" value="NZ_JACHMP010000001.1"/>
</dbReference>
<dbReference type="AlphaFoldDB" id="A0A7W9IDN8"/>
<feature type="compositionally biased region" description="Low complexity" evidence="1">
    <location>
        <begin position="469"/>
        <end position="480"/>
    </location>
</feature>
<feature type="compositionally biased region" description="Acidic residues" evidence="1">
    <location>
        <begin position="504"/>
        <end position="514"/>
    </location>
</feature>
<dbReference type="EMBL" id="JACHMP010000001">
    <property type="protein sequence ID" value="MBB5818304.1"/>
    <property type="molecule type" value="Genomic_DNA"/>
</dbReference>
<name>A0A7W9IDN8_9ACTN</name>
<dbReference type="Proteomes" id="UP000540685">
    <property type="component" value="Unassembled WGS sequence"/>
</dbReference>
<keyword evidence="2" id="KW-0812">Transmembrane</keyword>
<feature type="compositionally biased region" description="Low complexity" evidence="1">
    <location>
        <begin position="200"/>
        <end position="219"/>
    </location>
</feature>
<organism evidence="3 4">
    <name type="scientific">Streptosporangium becharense</name>
    <dbReference type="NCBI Taxonomy" id="1816182"/>
    <lineage>
        <taxon>Bacteria</taxon>
        <taxon>Bacillati</taxon>
        <taxon>Actinomycetota</taxon>
        <taxon>Actinomycetes</taxon>
        <taxon>Streptosporangiales</taxon>
        <taxon>Streptosporangiaceae</taxon>
        <taxon>Streptosporangium</taxon>
    </lineage>
</organism>
<comment type="caution">
    <text evidence="3">The sequence shown here is derived from an EMBL/GenBank/DDBJ whole genome shotgun (WGS) entry which is preliminary data.</text>
</comment>
<feature type="region of interest" description="Disordered" evidence="1">
    <location>
        <begin position="58"/>
        <end position="128"/>
    </location>
</feature>
<protein>
    <submittedName>
        <fullName evidence="3">Uncharacterized protein</fullName>
    </submittedName>
</protein>
<feature type="compositionally biased region" description="Acidic residues" evidence="1">
    <location>
        <begin position="526"/>
        <end position="539"/>
    </location>
</feature>
<evidence type="ECO:0000256" key="1">
    <source>
        <dbReference type="SAM" id="MobiDB-lite"/>
    </source>
</evidence>
<feature type="compositionally biased region" description="Low complexity" evidence="1">
    <location>
        <begin position="314"/>
        <end position="339"/>
    </location>
</feature>
<gene>
    <name evidence="3" type="ORF">F4562_001366</name>
</gene>
<sequence>MILISAGLVLTAIVLLIAGFVLTKPFLVMWSIAVSVLSAVFLVIGALLRRHELFPGASAGASPPQPPQGPLPPGAVPAPHGVPNRPPAPHGMVPPGVPQAAVVPPGVPQAATVPPQPRRGPAAGPATAVKQGGLGAEAIVLVIPGRKRYHIAGCRQLAGRDHEELTHEEAREEGFTPCTTCLPEFTAAPLPQEAPPGAKETAGPPAAAREPAPAGGVPESGPREPGPHEPHSRTSGSQPPGSPEPDRHEATARFVPPYTPVTRQGPSQASPVAPEAQPVRRDPQPAAAENAVSRATEPEATVSRPAGPEAAVSEAAPPLRAAKPAAPAEPAEPQVSAEPTVFLEPLVSIEPPAPVEPSAPADPQVPAEPQEPAESSASTVTSFPVLPPIPEIPHAESSATNWFSRDEATRSLPPESAEPSADEGGTPSEQEEASAGRPAPSGSPAAAEGPVADAGESSGPVPRTGSGTAPAEPVAAGPEPSRATGADPEPVRTETTGSAGPESGEIEIVDDEPETGGAVSAGHADEDADEDPEPVEPAETEPGRPTAADSASPRPATRTTAPVASPGPDDERDEEVTSPGGLPVIKDEPRPVPGTGKAEPEAGGATVKIISGTRRFHEASCPIVKGADIGGTGVETMSRAEAEEAGLSGCPICRNDR</sequence>
<evidence type="ECO:0000256" key="2">
    <source>
        <dbReference type="SAM" id="Phobius"/>
    </source>
</evidence>
<accession>A0A7W9IDN8</accession>
<keyword evidence="4" id="KW-1185">Reference proteome</keyword>
<feature type="compositionally biased region" description="Low complexity" evidence="1">
    <location>
        <begin position="358"/>
        <end position="378"/>
    </location>
</feature>
<feature type="compositionally biased region" description="Low complexity" evidence="1">
    <location>
        <begin position="98"/>
        <end position="128"/>
    </location>
</feature>
<evidence type="ECO:0000313" key="3">
    <source>
        <dbReference type="EMBL" id="MBB5818304.1"/>
    </source>
</evidence>
<feature type="compositionally biased region" description="Low complexity" evidence="1">
    <location>
        <begin position="433"/>
        <end position="452"/>
    </location>
</feature>
<feature type="compositionally biased region" description="Basic and acidic residues" evidence="1">
    <location>
        <begin position="221"/>
        <end position="232"/>
    </location>
</feature>
<reference evidence="3 4" key="1">
    <citation type="submission" date="2020-08" db="EMBL/GenBank/DDBJ databases">
        <title>Sequencing the genomes of 1000 actinobacteria strains.</title>
        <authorList>
            <person name="Klenk H.-P."/>
        </authorList>
    </citation>
    <scope>NUCLEOTIDE SEQUENCE [LARGE SCALE GENOMIC DNA]</scope>
    <source>
        <strain evidence="3 4">DSM 46887</strain>
    </source>
</reference>
<keyword evidence="2" id="KW-0472">Membrane</keyword>
<evidence type="ECO:0000313" key="4">
    <source>
        <dbReference type="Proteomes" id="UP000540685"/>
    </source>
</evidence>
<feature type="compositionally biased region" description="Polar residues" evidence="1">
    <location>
        <begin position="261"/>
        <end position="270"/>
    </location>
</feature>